<gene>
    <name evidence="2" type="ORF">NDU88_003547</name>
</gene>
<sequence>MTRAGVRAEPALWPTWAGEWPGRRSREKQRSLPQESRTNVEGAGVRELDDAGGHGREGNEATHKATPANTRKGN</sequence>
<keyword evidence="3" id="KW-1185">Reference proteome</keyword>
<name>A0AAV7WTC1_PLEWA</name>
<dbReference type="Proteomes" id="UP001066276">
    <property type="component" value="Chromosome 1_1"/>
</dbReference>
<organism evidence="2 3">
    <name type="scientific">Pleurodeles waltl</name>
    <name type="common">Iberian ribbed newt</name>
    <dbReference type="NCBI Taxonomy" id="8319"/>
    <lineage>
        <taxon>Eukaryota</taxon>
        <taxon>Metazoa</taxon>
        <taxon>Chordata</taxon>
        <taxon>Craniata</taxon>
        <taxon>Vertebrata</taxon>
        <taxon>Euteleostomi</taxon>
        <taxon>Amphibia</taxon>
        <taxon>Batrachia</taxon>
        <taxon>Caudata</taxon>
        <taxon>Salamandroidea</taxon>
        <taxon>Salamandridae</taxon>
        <taxon>Pleurodelinae</taxon>
        <taxon>Pleurodeles</taxon>
    </lineage>
</organism>
<protein>
    <submittedName>
        <fullName evidence="2">Uncharacterized protein</fullName>
    </submittedName>
</protein>
<evidence type="ECO:0000313" key="2">
    <source>
        <dbReference type="EMBL" id="KAJ1215941.1"/>
    </source>
</evidence>
<feature type="region of interest" description="Disordered" evidence="1">
    <location>
        <begin position="1"/>
        <end position="74"/>
    </location>
</feature>
<accession>A0AAV7WTC1</accession>
<dbReference type="EMBL" id="JANPWB010000001">
    <property type="protein sequence ID" value="KAJ1215941.1"/>
    <property type="molecule type" value="Genomic_DNA"/>
</dbReference>
<proteinExistence type="predicted"/>
<reference evidence="2" key="1">
    <citation type="journal article" date="2022" name="bioRxiv">
        <title>Sequencing and chromosome-scale assembly of the giantPleurodeles waltlgenome.</title>
        <authorList>
            <person name="Brown T."/>
            <person name="Elewa A."/>
            <person name="Iarovenko S."/>
            <person name="Subramanian E."/>
            <person name="Araus A.J."/>
            <person name="Petzold A."/>
            <person name="Susuki M."/>
            <person name="Suzuki K.-i.T."/>
            <person name="Hayashi T."/>
            <person name="Toyoda A."/>
            <person name="Oliveira C."/>
            <person name="Osipova E."/>
            <person name="Leigh N.D."/>
            <person name="Simon A."/>
            <person name="Yun M.H."/>
        </authorList>
    </citation>
    <scope>NUCLEOTIDE SEQUENCE</scope>
    <source>
        <strain evidence="2">20211129_DDA</strain>
        <tissue evidence="2">Liver</tissue>
    </source>
</reference>
<dbReference type="AlphaFoldDB" id="A0AAV7WTC1"/>
<feature type="compositionally biased region" description="Basic and acidic residues" evidence="1">
    <location>
        <begin position="44"/>
        <end position="63"/>
    </location>
</feature>
<comment type="caution">
    <text evidence="2">The sequence shown here is derived from an EMBL/GenBank/DDBJ whole genome shotgun (WGS) entry which is preliminary data.</text>
</comment>
<feature type="compositionally biased region" description="Basic and acidic residues" evidence="1">
    <location>
        <begin position="21"/>
        <end position="30"/>
    </location>
</feature>
<evidence type="ECO:0000256" key="1">
    <source>
        <dbReference type="SAM" id="MobiDB-lite"/>
    </source>
</evidence>
<evidence type="ECO:0000313" key="3">
    <source>
        <dbReference type="Proteomes" id="UP001066276"/>
    </source>
</evidence>